<dbReference type="Proteomes" id="UP000008144">
    <property type="component" value="Unassembled WGS sequence"/>
</dbReference>
<dbReference type="AlphaFoldDB" id="F6SRG5"/>
<sequence length="85" mass="9443">FLPILFKPFTLINSQFSQYVPCITTGNSAGLVIGLNDRFSIFTVCPCAALIFQPTPSSNFNSNRFLSFDSTIFSIYNSFTPGNWS</sequence>
<evidence type="ECO:0000313" key="2">
    <source>
        <dbReference type="Proteomes" id="UP000008144"/>
    </source>
</evidence>
<accession>F6SRG5</accession>
<reference evidence="1" key="2">
    <citation type="submission" date="2025-08" db="UniProtKB">
        <authorList>
            <consortium name="Ensembl"/>
        </authorList>
    </citation>
    <scope>IDENTIFICATION</scope>
</reference>
<dbReference type="InParanoid" id="F6SRG5"/>
<proteinExistence type="predicted"/>
<dbReference type="HOGENOM" id="CLU_2518253_0_0_1"/>
<dbReference type="Ensembl" id="ENSCINT00000028660.2">
    <property type="protein sequence ID" value="ENSCINP00000028414.2"/>
    <property type="gene ID" value="ENSCING00000018984.1"/>
</dbReference>
<reference evidence="2" key="1">
    <citation type="journal article" date="2002" name="Science">
        <title>The draft genome of Ciona intestinalis: insights into chordate and vertebrate origins.</title>
        <authorList>
            <person name="Dehal P."/>
            <person name="Satou Y."/>
            <person name="Campbell R.K."/>
            <person name="Chapman J."/>
            <person name="Degnan B."/>
            <person name="De Tomaso A."/>
            <person name="Davidson B."/>
            <person name="Di Gregorio A."/>
            <person name="Gelpke M."/>
            <person name="Goodstein D.M."/>
            <person name="Harafuji N."/>
            <person name="Hastings K.E."/>
            <person name="Ho I."/>
            <person name="Hotta K."/>
            <person name="Huang W."/>
            <person name="Kawashima T."/>
            <person name="Lemaire P."/>
            <person name="Martinez D."/>
            <person name="Meinertzhagen I.A."/>
            <person name="Necula S."/>
            <person name="Nonaka M."/>
            <person name="Putnam N."/>
            <person name="Rash S."/>
            <person name="Saiga H."/>
            <person name="Satake M."/>
            <person name="Terry A."/>
            <person name="Yamada L."/>
            <person name="Wang H.G."/>
            <person name="Awazu S."/>
            <person name="Azumi K."/>
            <person name="Boore J."/>
            <person name="Branno M."/>
            <person name="Chin-Bow S."/>
            <person name="DeSantis R."/>
            <person name="Doyle S."/>
            <person name="Francino P."/>
            <person name="Keys D.N."/>
            <person name="Haga S."/>
            <person name="Hayashi H."/>
            <person name="Hino K."/>
            <person name="Imai K.S."/>
            <person name="Inaba K."/>
            <person name="Kano S."/>
            <person name="Kobayashi K."/>
            <person name="Kobayashi M."/>
            <person name="Lee B.I."/>
            <person name="Makabe K.W."/>
            <person name="Manohar C."/>
            <person name="Matassi G."/>
            <person name="Medina M."/>
            <person name="Mochizuki Y."/>
            <person name="Mount S."/>
            <person name="Morishita T."/>
            <person name="Miura S."/>
            <person name="Nakayama A."/>
            <person name="Nishizaka S."/>
            <person name="Nomoto H."/>
            <person name="Ohta F."/>
            <person name="Oishi K."/>
            <person name="Rigoutsos I."/>
            <person name="Sano M."/>
            <person name="Sasaki A."/>
            <person name="Sasakura Y."/>
            <person name="Shoguchi E."/>
            <person name="Shin-i T."/>
            <person name="Spagnuolo A."/>
            <person name="Stainier D."/>
            <person name="Suzuki M.M."/>
            <person name="Tassy O."/>
            <person name="Takatori N."/>
            <person name="Tokuoka M."/>
            <person name="Yagi K."/>
            <person name="Yoshizaki F."/>
            <person name="Wada S."/>
            <person name="Zhang C."/>
            <person name="Hyatt P.D."/>
            <person name="Larimer F."/>
            <person name="Detter C."/>
            <person name="Doggett N."/>
            <person name="Glavina T."/>
            <person name="Hawkins T."/>
            <person name="Richardson P."/>
            <person name="Lucas S."/>
            <person name="Kohara Y."/>
            <person name="Levine M."/>
            <person name="Satoh N."/>
            <person name="Rokhsar D.S."/>
        </authorList>
    </citation>
    <scope>NUCLEOTIDE SEQUENCE [LARGE SCALE GENOMIC DNA]</scope>
</reference>
<name>F6SRG5_CIOIN</name>
<reference evidence="1" key="3">
    <citation type="submission" date="2025-09" db="UniProtKB">
        <authorList>
            <consortium name="Ensembl"/>
        </authorList>
    </citation>
    <scope>IDENTIFICATION</scope>
</reference>
<protein>
    <submittedName>
        <fullName evidence="1">Uncharacterized protein</fullName>
    </submittedName>
</protein>
<organism evidence="1 2">
    <name type="scientific">Ciona intestinalis</name>
    <name type="common">Transparent sea squirt</name>
    <name type="synonym">Ascidia intestinalis</name>
    <dbReference type="NCBI Taxonomy" id="7719"/>
    <lineage>
        <taxon>Eukaryota</taxon>
        <taxon>Metazoa</taxon>
        <taxon>Chordata</taxon>
        <taxon>Tunicata</taxon>
        <taxon>Ascidiacea</taxon>
        <taxon>Phlebobranchia</taxon>
        <taxon>Cionidae</taxon>
        <taxon>Ciona</taxon>
    </lineage>
</organism>
<evidence type="ECO:0000313" key="1">
    <source>
        <dbReference type="Ensembl" id="ENSCINP00000028414.2"/>
    </source>
</evidence>
<keyword evidence="2" id="KW-1185">Reference proteome</keyword>